<dbReference type="EMBL" id="CP016174">
    <property type="protein sequence ID" value="ANN16132.1"/>
    <property type="molecule type" value="Genomic_DNA"/>
</dbReference>
<proteinExistence type="predicted"/>
<feature type="signal peptide" evidence="1">
    <location>
        <begin position="1"/>
        <end position="43"/>
    </location>
</feature>
<dbReference type="KEGG" id="aori:SD37_11115"/>
<keyword evidence="3" id="KW-1185">Reference proteome</keyword>
<protein>
    <submittedName>
        <fullName evidence="2">Uncharacterized protein</fullName>
    </submittedName>
</protein>
<gene>
    <name evidence="2" type="ORF">SD37_11115</name>
</gene>
<reference evidence="2 3" key="1">
    <citation type="journal article" date="2015" name="Genome Announc.">
        <title>Draft Genome Sequence of Norvancomycin-Producing Strain Amycolatopsis orientalis CPCC200066.</title>
        <authorList>
            <person name="Lei X."/>
            <person name="Yuan F."/>
            <person name="Shi Y."/>
            <person name="Li X."/>
            <person name="Wang L."/>
            <person name="Hong B."/>
        </authorList>
    </citation>
    <scope>NUCLEOTIDE SEQUENCE [LARGE SCALE GENOMIC DNA]</scope>
    <source>
        <strain evidence="2 3">B-37</strain>
    </source>
</reference>
<dbReference type="Proteomes" id="UP000093695">
    <property type="component" value="Chromosome"/>
</dbReference>
<feature type="chain" id="PRO_5008256039" evidence="1">
    <location>
        <begin position="44"/>
        <end position="175"/>
    </location>
</feature>
<organism evidence="2 3">
    <name type="scientific">Amycolatopsis orientalis</name>
    <name type="common">Nocardia orientalis</name>
    <dbReference type="NCBI Taxonomy" id="31958"/>
    <lineage>
        <taxon>Bacteria</taxon>
        <taxon>Bacillati</taxon>
        <taxon>Actinomycetota</taxon>
        <taxon>Actinomycetes</taxon>
        <taxon>Pseudonocardiales</taxon>
        <taxon>Pseudonocardiaceae</taxon>
        <taxon>Amycolatopsis</taxon>
    </lineage>
</organism>
<keyword evidence="1" id="KW-0732">Signal</keyword>
<evidence type="ECO:0000256" key="1">
    <source>
        <dbReference type="SAM" id="SignalP"/>
    </source>
</evidence>
<accession>A0A193BV85</accession>
<evidence type="ECO:0000313" key="3">
    <source>
        <dbReference type="Proteomes" id="UP000093695"/>
    </source>
</evidence>
<name>A0A193BV85_AMYOR</name>
<dbReference type="AlphaFoldDB" id="A0A193BV85"/>
<sequence>MWSAKGEGTDRKMGRAAKVFRQLAILLGALLAMAGLSAAPASASTGQGAATYSISQAPNGDRGVAGVAATTCTVGLSAPVRAGAAEVAVDYSVRCDQEVLGIAGFIAIFRGNEAVPLGGTVDRFDFGLLGGGEQIKRPCAAGVLYGKMRVVVNFKTGEPKTIDRTFLGPAANIAC</sequence>
<evidence type="ECO:0000313" key="2">
    <source>
        <dbReference type="EMBL" id="ANN16132.1"/>
    </source>
</evidence>
<dbReference type="RefSeq" id="WP_065912801.1">
    <property type="nucleotide sequence ID" value="NZ_CP016174.1"/>
</dbReference>